<evidence type="ECO:0000256" key="3">
    <source>
        <dbReference type="ARBA" id="ARBA00022777"/>
    </source>
</evidence>
<dbReference type="PROSITE" id="PS50011">
    <property type="entry name" value="PROTEIN_KINASE_DOM"/>
    <property type="match status" value="1"/>
</dbReference>
<dbReference type="InterPro" id="IPR008271">
    <property type="entry name" value="Ser/Thr_kinase_AS"/>
</dbReference>
<dbReference type="PROSITE" id="PS00107">
    <property type="entry name" value="PROTEIN_KINASE_ATP"/>
    <property type="match status" value="1"/>
</dbReference>
<evidence type="ECO:0000256" key="1">
    <source>
        <dbReference type="ARBA" id="ARBA00022679"/>
    </source>
</evidence>
<comment type="caution">
    <text evidence="8">The sequence shown here is derived from an EMBL/GenBank/DDBJ whole genome shotgun (WGS) entry which is preliminary data.</text>
</comment>
<reference evidence="8 9" key="1">
    <citation type="journal article" date="2014" name="Int. J. Syst. Evol. Microbiol.">
        <title>Streptomyces hoynatensis sp. nov., isolated from deep marine sediment.</title>
        <authorList>
            <person name="Veyisoglu A."/>
            <person name="Sahin N."/>
        </authorList>
    </citation>
    <scope>NUCLEOTIDE SEQUENCE [LARGE SCALE GENOMIC DNA]</scope>
    <source>
        <strain evidence="8 9">KCTC 29097</strain>
    </source>
</reference>
<evidence type="ECO:0000256" key="6">
    <source>
        <dbReference type="SAM" id="MobiDB-lite"/>
    </source>
</evidence>
<gene>
    <name evidence="8" type="ORF">D7294_21455</name>
</gene>
<feature type="compositionally biased region" description="Low complexity" evidence="6">
    <location>
        <begin position="326"/>
        <end position="339"/>
    </location>
</feature>
<feature type="domain" description="Protein kinase" evidence="7">
    <location>
        <begin position="15"/>
        <end position="278"/>
    </location>
</feature>
<keyword evidence="9" id="KW-1185">Reference proteome</keyword>
<dbReference type="Gene3D" id="1.10.510.10">
    <property type="entry name" value="Transferase(Phosphotransferase) domain 1"/>
    <property type="match status" value="1"/>
</dbReference>
<dbReference type="OrthoDB" id="9762169at2"/>
<dbReference type="Proteomes" id="UP000272474">
    <property type="component" value="Unassembled WGS sequence"/>
</dbReference>
<dbReference type="PROSITE" id="PS00108">
    <property type="entry name" value="PROTEIN_KINASE_ST"/>
    <property type="match status" value="1"/>
</dbReference>
<protein>
    <submittedName>
        <fullName evidence="8">Serine/threonine protein kinase</fullName>
    </submittedName>
</protein>
<dbReference type="PANTHER" id="PTHR43289:SF34">
    <property type="entry name" value="SERINE_THREONINE-PROTEIN KINASE YBDM-RELATED"/>
    <property type="match status" value="1"/>
</dbReference>
<dbReference type="AlphaFoldDB" id="A0A3A9YU31"/>
<evidence type="ECO:0000256" key="4">
    <source>
        <dbReference type="ARBA" id="ARBA00022840"/>
    </source>
</evidence>
<feature type="binding site" evidence="5">
    <location>
        <position position="43"/>
    </location>
    <ligand>
        <name>ATP</name>
        <dbReference type="ChEBI" id="CHEBI:30616"/>
    </ligand>
</feature>
<keyword evidence="1" id="KW-0808">Transferase</keyword>
<dbReference type="Gene3D" id="3.30.200.20">
    <property type="entry name" value="Phosphorylase Kinase, domain 1"/>
    <property type="match status" value="1"/>
</dbReference>
<keyword evidence="4 5" id="KW-0067">ATP-binding</keyword>
<proteinExistence type="predicted"/>
<dbReference type="CDD" id="cd14014">
    <property type="entry name" value="STKc_PknB_like"/>
    <property type="match status" value="1"/>
</dbReference>
<dbReference type="GO" id="GO:0004674">
    <property type="term" value="F:protein serine/threonine kinase activity"/>
    <property type="evidence" value="ECO:0007669"/>
    <property type="project" value="UniProtKB-KW"/>
</dbReference>
<dbReference type="RefSeq" id="WP_120682240.1">
    <property type="nucleotide sequence ID" value="NZ_RBAL01000013.1"/>
</dbReference>
<feature type="region of interest" description="Disordered" evidence="6">
    <location>
        <begin position="294"/>
        <end position="405"/>
    </location>
</feature>
<evidence type="ECO:0000256" key="2">
    <source>
        <dbReference type="ARBA" id="ARBA00022741"/>
    </source>
</evidence>
<keyword evidence="2 5" id="KW-0547">Nucleotide-binding</keyword>
<dbReference type="InterPro" id="IPR000719">
    <property type="entry name" value="Prot_kinase_dom"/>
</dbReference>
<accession>A0A3A9YU31</accession>
<evidence type="ECO:0000259" key="7">
    <source>
        <dbReference type="PROSITE" id="PS50011"/>
    </source>
</evidence>
<name>A0A3A9YU31_9ACTN</name>
<keyword evidence="3 8" id="KW-0418">Kinase</keyword>
<dbReference type="InterPro" id="IPR017441">
    <property type="entry name" value="Protein_kinase_ATP_BS"/>
</dbReference>
<dbReference type="PANTHER" id="PTHR43289">
    <property type="entry name" value="MITOGEN-ACTIVATED PROTEIN KINASE KINASE KINASE 20-RELATED"/>
    <property type="match status" value="1"/>
</dbReference>
<dbReference type="SMART" id="SM00220">
    <property type="entry name" value="S_TKc"/>
    <property type="match status" value="1"/>
</dbReference>
<dbReference type="EMBL" id="RBAL01000013">
    <property type="protein sequence ID" value="RKN39548.1"/>
    <property type="molecule type" value="Genomic_DNA"/>
</dbReference>
<dbReference type="Pfam" id="PF00069">
    <property type="entry name" value="Pkinase"/>
    <property type="match status" value="1"/>
</dbReference>
<dbReference type="SUPFAM" id="SSF56112">
    <property type="entry name" value="Protein kinase-like (PK-like)"/>
    <property type="match status" value="1"/>
</dbReference>
<organism evidence="8 9">
    <name type="scientific">Streptomyces hoynatensis</name>
    <dbReference type="NCBI Taxonomy" id="1141874"/>
    <lineage>
        <taxon>Bacteria</taxon>
        <taxon>Bacillati</taxon>
        <taxon>Actinomycetota</taxon>
        <taxon>Actinomycetes</taxon>
        <taxon>Kitasatosporales</taxon>
        <taxon>Streptomycetaceae</taxon>
        <taxon>Streptomyces</taxon>
    </lineage>
</organism>
<evidence type="ECO:0000313" key="8">
    <source>
        <dbReference type="EMBL" id="RKN39548.1"/>
    </source>
</evidence>
<feature type="compositionally biased region" description="Pro residues" evidence="6">
    <location>
        <begin position="340"/>
        <end position="368"/>
    </location>
</feature>
<sequence length="675" mass="72306">MDRLTPQDPHRIGRYRLLGRLGEGGMGQVYLARSERGRMVAVKTIRSALAQEPDFRERFALEITAAQRVGGQWTAPVLDADTEAATPWVATGYIAGPSLHQVVSQQFGPLPERSVSLLANGLGHALRDIHGAGLVHRDLKPSNVLLTIDGPRVIDFGIARALDVTTGGLTRTGATVGSPGFMSPEQVRGRRLTPASDIFCLGSLLAYAATGRTPFGSLQSGVHILLFRIVEESPDLSEIPEQLRHLISGCLAKEPDQRFSLDDILSLTAPDGSREPWLPGPLVAQLGRHAVELLDSEDPQSRTDGRALGAPTRLATPQVPQGHTGAPPTASAQPATSPQPAQPAHPSPPQPWPAAAPTPHPVPVPSPYSQPNLSYTPHSMPSVGSMPNTGGFGAPYATGPQPARRRRPPLGVVAAIGVLALVAVLGVVVANQLAGGDDSTIDEAYLGAWQGDYEDGSGVLHKLRFEIVQGGEGDVVGTAMTLAPRELCRFDMVMTSFSGDDGLEFTERSDWSVPEDAVTSGGCGDDDRPQRLKLGEDGLDWSYREETSTLHEAPSDGNAVVPDTLIGDWGGAWETDDHTQGRSDITISQGSFGDSVLRYTETTDETTCTWENRLVQVNGREIVLGPDTLVESGEGDECDVYAAFRLWTEEDDDSKIKIVWLNDLDRDPVEFARNG</sequence>
<dbReference type="GO" id="GO:0005524">
    <property type="term" value="F:ATP binding"/>
    <property type="evidence" value="ECO:0007669"/>
    <property type="project" value="UniProtKB-UniRule"/>
</dbReference>
<dbReference type="InterPro" id="IPR011009">
    <property type="entry name" value="Kinase-like_dom_sf"/>
</dbReference>
<keyword evidence="8" id="KW-0723">Serine/threonine-protein kinase</keyword>
<evidence type="ECO:0000313" key="9">
    <source>
        <dbReference type="Proteomes" id="UP000272474"/>
    </source>
</evidence>
<evidence type="ECO:0000256" key="5">
    <source>
        <dbReference type="PROSITE-ProRule" id="PRU10141"/>
    </source>
</evidence>